<accession>F4RNG2</accession>
<evidence type="ECO:0000313" key="2">
    <source>
        <dbReference type="EMBL" id="EGG06101.1"/>
    </source>
</evidence>
<protein>
    <submittedName>
        <fullName evidence="2">Uncharacterized protein</fullName>
    </submittedName>
</protein>
<sequence length="202" mass="23127">MAQTDSFKRSHFPEGFGTTSGSGVTSTVKTHMRNHAMKNAKAELRIKLMIGVLPRVNVAPTIPVPEINTIHLKVHNYCVEKSKASTELEIGKVLKPEIKIRIILLRMQTLNSYKLSHPAKQSQWFHIDRILKEIRDENKAQKNVKYETAYQHIDAHTTRSFFKELLRRDATLFTGKTKYADYPTNENFAPPTRAEVIQILGE</sequence>
<dbReference type="InParanoid" id="F4RNG2"/>
<dbReference type="EMBL" id="GL883110">
    <property type="protein sequence ID" value="EGG06101.1"/>
    <property type="molecule type" value="Genomic_DNA"/>
</dbReference>
<dbReference type="VEuPathDB" id="FungiDB:MELLADRAFT_63649"/>
<keyword evidence="3" id="KW-1185">Reference proteome</keyword>
<proteinExistence type="predicted"/>
<dbReference type="AlphaFoldDB" id="F4RNG2"/>
<evidence type="ECO:0000313" key="3">
    <source>
        <dbReference type="Proteomes" id="UP000001072"/>
    </source>
</evidence>
<feature type="region of interest" description="Disordered" evidence="1">
    <location>
        <begin position="1"/>
        <end position="26"/>
    </location>
</feature>
<evidence type="ECO:0000256" key="1">
    <source>
        <dbReference type="SAM" id="MobiDB-lite"/>
    </source>
</evidence>
<feature type="compositionally biased region" description="Basic and acidic residues" evidence="1">
    <location>
        <begin position="1"/>
        <end position="12"/>
    </location>
</feature>
<feature type="compositionally biased region" description="Low complexity" evidence="1">
    <location>
        <begin position="17"/>
        <end position="26"/>
    </location>
</feature>
<dbReference type="HOGENOM" id="CLU_1354887_0_0_1"/>
<name>F4RNG2_MELLP</name>
<dbReference type="RefSeq" id="XP_007410752.1">
    <property type="nucleotide sequence ID" value="XM_007410690.1"/>
</dbReference>
<organism evidence="3">
    <name type="scientific">Melampsora larici-populina (strain 98AG31 / pathotype 3-4-7)</name>
    <name type="common">Poplar leaf rust fungus</name>
    <dbReference type="NCBI Taxonomy" id="747676"/>
    <lineage>
        <taxon>Eukaryota</taxon>
        <taxon>Fungi</taxon>
        <taxon>Dikarya</taxon>
        <taxon>Basidiomycota</taxon>
        <taxon>Pucciniomycotina</taxon>
        <taxon>Pucciniomycetes</taxon>
        <taxon>Pucciniales</taxon>
        <taxon>Melampsoraceae</taxon>
        <taxon>Melampsora</taxon>
    </lineage>
</organism>
<dbReference type="KEGG" id="mlr:MELLADRAFT_63649"/>
<gene>
    <name evidence="2" type="ORF">MELLADRAFT_63649</name>
</gene>
<dbReference type="Proteomes" id="UP000001072">
    <property type="component" value="Unassembled WGS sequence"/>
</dbReference>
<reference evidence="3" key="1">
    <citation type="journal article" date="2011" name="Proc. Natl. Acad. Sci. U.S.A.">
        <title>Obligate biotrophy features unraveled by the genomic analysis of rust fungi.</title>
        <authorList>
            <person name="Duplessis S."/>
            <person name="Cuomo C.A."/>
            <person name="Lin Y.-C."/>
            <person name="Aerts A."/>
            <person name="Tisserant E."/>
            <person name="Veneault-Fourrey C."/>
            <person name="Joly D.L."/>
            <person name="Hacquard S."/>
            <person name="Amselem J."/>
            <person name="Cantarel B.L."/>
            <person name="Chiu R."/>
            <person name="Coutinho P.M."/>
            <person name="Feau N."/>
            <person name="Field M."/>
            <person name="Frey P."/>
            <person name="Gelhaye E."/>
            <person name="Goldberg J."/>
            <person name="Grabherr M.G."/>
            <person name="Kodira C.D."/>
            <person name="Kohler A."/>
            <person name="Kuees U."/>
            <person name="Lindquist E.A."/>
            <person name="Lucas S.M."/>
            <person name="Mago R."/>
            <person name="Mauceli E."/>
            <person name="Morin E."/>
            <person name="Murat C."/>
            <person name="Pangilinan J.L."/>
            <person name="Park R."/>
            <person name="Pearson M."/>
            <person name="Quesneville H."/>
            <person name="Rouhier N."/>
            <person name="Sakthikumar S."/>
            <person name="Salamov A.A."/>
            <person name="Schmutz J."/>
            <person name="Selles B."/>
            <person name="Shapiro H."/>
            <person name="Tanguay P."/>
            <person name="Tuskan G.A."/>
            <person name="Henrissat B."/>
            <person name="Van de Peer Y."/>
            <person name="Rouze P."/>
            <person name="Ellis J.G."/>
            <person name="Dodds P.N."/>
            <person name="Schein J.E."/>
            <person name="Zhong S."/>
            <person name="Hamelin R.C."/>
            <person name="Grigoriev I.V."/>
            <person name="Szabo L.J."/>
            <person name="Martin F."/>
        </authorList>
    </citation>
    <scope>NUCLEOTIDE SEQUENCE [LARGE SCALE GENOMIC DNA]</scope>
    <source>
        <strain evidence="3">98AG31 / pathotype 3-4-7</strain>
    </source>
</reference>
<dbReference type="GeneID" id="18930123"/>